<dbReference type="EMBL" id="BK015352">
    <property type="protein sequence ID" value="DAE02798.1"/>
    <property type="molecule type" value="Genomic_DNA"/>
</dbReference>
<reference evidence="1" key="1">
    <citation type="journal article" date="2021" name="Proc. Natl. Acad. Sci. U.S.A.">
        <title>A Catalog of Tens of Thousands of Viruses from Human Metagenomes Reveals Hidden Associations with Chronic Diseases.</title>
        <authorList>
            <person name="Tisza M.J."/>
            <person name="Buck C.B."/>
        </authorList>
    </citation>
    <scope>NUCLEOTIDE SEQUENCE</scope>
    <source>
        <strain evidence="1">CtEwD1</strain>
    </source>
</reference>
<evidence type="ECO:0000313" key="1">
    <source>
        <dbReference type="EMBL" id="DAE02798.1"/>
    </source>
</evidence>
<organism evidence="1">
    <name type="scientific">Myoviridae sp. ctEwD1</name>
    <dbReference type="NCBI Taxonomy" id="2825063"/>
    <lineage>
        <taxon>Viruses</taxon>
        <taxon>Duplodnaviria</taxon>
        <taxon>Heunggongvirae</taxon>
        <taxon>Uroviricota</taxon>
        <taxon>Caudoviricetes</taxon>
    </lineage>
</organism>
<proteinExistence type="predicted"/>
<sequence>MKKVEKYTGEKTYMFPNGALATKDAVLEQFPAALAFVHYVETDENGEVMWAFQNLSAMRTMYKIDAALSESEALAKIEEIINTEPKVDTTPSAEERIAAALEYQNLASMGDVA</sequence>
<name>A0A8S5P6T6_9CAUD</name>
<accession>A0A8S5P6T6</accession>
<protein>
    <submittedName>
        <fullName evidence="1">Uncharacterized protein</fullName>
    </submittedName>
</protein>